<protein>
    <submittedName>
        <fullName evidence="2">Uncharacterized protein</fullName>
    </submittedName>
</protein>
<gene>
    <name evidence="2" type="ORF">CT0861_12042</name>
</gene>
<sequence>MLMTLRDRRRDGLSLGLLLLLALLATLGLDVLLVDTEGLVDLGLESGLLLDAVNKLSVVHLEEHTSDLAGELGLDGLDLGEDDLTEDLLLLAGVATGGSELLLDEAAAVEILGGSSASTLGEGGVAGSVGVGTATGAGLVAALAGVGRETRHTRAGHGHTLGNGAATALGTATAADGSLLNLLHGSEELGVAGLGVGSTGGELAGDAVDGGHLLGKATTSALLGVTAGELTGAAALDSGHGHAGLGESHTATTLGEDGLLAGSVEDRGLHVLLGHTGGSGGLLHAELVASLDASLELALANVLPLGKGDVEGLAVDHALVHLGDGLGGIVGVAEADEAKALALTVGLLVRLLLGLLVAILLLLGLRLLGLHLLDLLLGLLLVLVLLLLLRGTLVLVARVGSVVAHDLGGGDGAEVGKKLAELLIVNLVVKVLDVQVDALVLVGLLHASSFVRLAQFLLALVLLLGSANVQVLSAEVLAVEVLNSLGGGLVGGEVDETEAAALALLVAGERGRGDITEGGEEVAELIVSDLVGDVLDVDVGEVGLHLLKLALAVLLGDVVTDVDLLLVEKHAVNVLDGLGGSLIRLVVNESVALGVAVLVLGDLAAQDVAEGSEGVVQSLVVNGDVEVLDEDVALAGLAEGGVTLRPHDAARAALDESVVELLESLLTIGGGVVVHVRIAKRAAGNRITADTNGSDGANLGEQLEEHGLGDGGVELANVERGRGLGVGGSRAGGRASGIGIFALSARLNVGVDGGGVLRVSAVERGVAQVVGELVDSAVVGSGGHCIGVGSRNLAIGRWTGPVGVEEGDKGRTRRRRAFLVE</sequence>
<evidence type="ECO:0000256" key="1">
    <source>
        <dbReference type="SAM" id="Phobius"/>
    </source>
</evidence>
<feature type="transmembrane region" description="Helical" evidence="1">
    <location>
        <begin position="340"/>
        <end position="363"/>
    </location>
</feature>
<name>A0A161YJV2_9PEZI</name>
<keyword evidence="3" id="KW-1185">Reference proteome</keyword>
<keyword evidence="1" id="KW-0812">Transmembrane</keyword>
<comment type="caution">
    <text evidence="2">The sequence shown here is derived from an EMBL/GenBank/DDBJ whole genome shotgun (WGS) entry which is preliminary data.</text>
</comment>
<feature type="transmembrane region" description="Helical" evidence="1">
    <location>
        <begin position="375"/>
        <end position="397"/>
    </location>
</feature>
<dbReference type="AlphaFoldDB" id="A0A161YJV2"/>
<reference evidence="2 3" key="1">
    <citation type="submission" date="2015-06" db="EMBL/GenBank/DDBJ databases">
        <title>Survival trade-offs in plant roots during colonization by closely related pathogenic and mutualistic fungi.</title>
        <authorList>
            <person name="Hacquard S."/>
            <person name="Kracher B."/>
            <person name="Hiruma K."/>
            <person name="Weinman A."/>
            <person name="Muench P."/>
            <person name="Garrido Oter R."/>
            <person name="Ver Loren van Themaat E."/>
            <person name="Dallerey J.-F."/>
            <person name="Damm U."/>
            <person name="Henrissat B."/>
            <person name="Lespinet O."/>
            <person name="Thon M."/>
            <person name="Kemen E."/>
            <person name="McHardy A.C."/>
            <person name="Schulze-Lefert P."/>
            <person name="O'Connell R.J."/>
        </authorList>
    </citation>
    <scope>NUCLEOTIDE SEQUENCE [LARGE SCALE GENOMIC DNA]</scope>
    <source>
        <strain evidence="2 3">0861</strain>
    </source>
</reference>
<organism evidence="2 3">
    <name type="scientific">Colletotrichum tofieldiae</name>
    <dbReference type="NCBI Taxonomy" id="708197"/>
    <lineage>
        <taxon>Eukaryota</taxon>
        <taxon>Fungi</taxon>
        <taxon>Dikarya</taxon>
        <taxon>Ascomycota</taxon>
        <taxon>Pezizomycotina</taxon>
        <taxon>Sordariomycetes</taxon>
        <taxon>Hypocreomycetidae</taxon>
        <taxon>Glomerellales</taxon>
        <taxon>Glomerellaceae</taxon>
        <taxon>Colletotrichum</taxon>
        <taxon>Colletotrichum spaethianum species complex</taxon>
    </lineage>
</organism>
<proteinExistence type="predicted"/>
<dbReference type="EMBL" id="LFIV01000046">
    <property type="protein sequence ID" value="KZL73267.1"/>
    <property type="molecule type" value="Genomic_DNA"/>
</dbReference>
<keyword evidence="1" id="KW-1133">Transmembrane helix</keyword>
<dbReference type="Proteomes" id="UP000076552">
    <property type="component" value="Unassembled WGS sequence"/>
</dbReference>
<accession>A0A161YJV2</accession>
<evidence type="ECO:0000313" key="2">
    <source>
        <dbReference type="EMBL" id="KZL73267.1"/>
    </source>
</evidence>
<keyword evidence="1" id="KW-0472">Membrane</keyword>
<evidence type="ECO:0000313" key="3">
    <source>
        <dbReference type="Proteomes" id="UP000076552"/>
    </source>
</evidence>